<sequence>MLKEKFEQLERLLLKELIAFYQDRLVSVVLFGSVARQTQRYDSDVDVLIIAKNLPEGRMKRIREFEKVEQKLEAFLKELSREGINTYLSPILKTPEEALSGSPLFLDMVDDAKIIFDRDEFFQKILERLKVRLSELHARRIWKGNAWYWDLKPDYKPGEIFEL</sequence>
<dbReference type="EC" id="2.7.7.-" evidence="2"/>
<dbReference type="CDD" id="cd05403">
    <property type="entry name" value="NT_KNTase_like"/>
    <property type="match status" value="1"/>
</dbReference>
<accession>A0ABZ2YC96</accession>
<dbReference type="SUPFAM" id="SSF81301">
    <property type="entry name" value="Nucleotidyltransferase"/>
    <property type="match status" value="1"/>
</dbReference>
<dbReference type="Pfam" id="PF01909">
    <property type="entry name" value="NTP_transf_2"/>
    <property type="match status" value="1"/>
</dbReference>
<name>A0ABZ2YC96_9BACT</name>
<keyword evidence="3" id="KW-1185">Reference proteome</keyword>
<dbReference type="GO" id="GO:0016779">
    <property type="term" value="F:nucleotidyltransferase activity"/>
    <property type="evidence" value="ECO:0007669"/>
    <property type="project" value="UniProtKB-KW"/>
</dbReference>
<keyword evidence="2" id="KW-0548">Nucleotidyltransferase</keyword>
<dbReference type="PANTHER" id="PTHR33933">
    <property type="entry name" value="NUCLEOTIDYLTRANSFERASE"/>
    <property type="match status" value="1"/>
</dbReference>
<evidence type="ECO:0000313" key="2">
    <source>
        <dbReference type="EMBL" id="WZL75896.1"/>
    </source>
</evidence>
<dbReference type="InterPro" id="IPR002934">
    <property type="entry name" value="Polymerase_NTP_transf_dom"/>
</dbReference>
<dbReference type="RefSeq" id="WP_369018048.1">
    <property type="nucleotide sequence ID" value="NZ_CP121689.1"/>
</dbReference>
<organism evidence="2 3">
    <name type="scientific">Thermatribacter velox</name>
    <dbReference type="NCBI Taxonomy" id="3039681"/>
    <lineage>
        <taxon>Bacteria</taxon>
        <taxon>Pseudomonadati</taxon>
        <taxon>Atribacterota</taxon>
        <taxon>Atribacteria</taxon>
        <taxon>Atribacterales</taxon>
        <taxon>Thermatribacteraceae</taxon>
        <taxon>Thermatribacter</taxon>
    </lineage>
</organism>
<protein>
    <submittedName>
        <fullName evidence="2">Nucleotidyltransferase domain-containing protein</fullName>
        <ecNumber evidence="2">2.7.7.-</ecNumber>
    </submittedName>
</protein>
<proteinExistence type="predicted"/>
<dbReference type="Proteomes" id="UP001461341">
    <property type="component" value="Chromosome"/>
</dbReference>
<dbReference type="InterPro" id="IPR043519">
    <property type="entry name" value="NT_sf"/>
</dbReference>
<reference evidence="2 3" key="1">
    <citation type="submission" date="2023-03" db="EMBL/GenBank/DDBJ databases">
        <title>Novel Species.</title>
        <authorList>
            <person name="Ma S."/>
        </authorList>
    </citation>
    <scope>NUCLEOTIDE SEQUENCE [LARGE SCALE GENOMIC DNA]</scope>
    <source>
        <strain evidence="2 3">B11</strain>
    </source>
</reference>
<keyword evidence="2" id="KW-0808">Transferase</keyword>
<feature type="domain" description="Polymerase nucleotidyl transferase" evidence="1">
    <location>
        <begin position="14"/>
        <end position="72"/>
    </location>
</feature>
<evidence type="ECO:0000313" key="3">
    <source>
        <dbReference type="Proteomes" id="UP001461341"/>
    </source>
</evidence>
<evidence type="ECO:0000259" key="1">
    <source>
        <dbReference type="Pfam" id="PF01909"/>
    </source>
</evidence>
<dbReference type="PANTHER" id="PTHR33933:SF1">
    <property type="entry name" value="PROTEIN ADENYLYLTRANSFERASE MNTA-RELATED"/>
    <property type="match status" value="1"/>
</dbReference>
<dbReference type="EMBL" id="CP121689">
    <property type="protein sequence ID" value="WZL75896.1"/>
    <property type="molecule type" value="Genomic_DNA"/>
</dbReference>
<dbReference type="Gene3D" id="3.30.460.10">
    <property type="entry name" value="Beta Polymerase, domain 2"/>
    <property type="match status" value="1"/>
</dbReference>
<gene>
    <name evidence="2" type="ORF">QBE54_09975</name>
</gene>
<dbReference type="InterPro" id="IPR052548">
    <property type="entry name" value="Type_VII_TA_antitoxin"/>
</dbReference>